<dbReference type="AlphaFoldDB" id="A0A2S4VKR1"/>
<dbReference type="PANTHER" id="PTHR33069">
    <property type="entry name" value="CHROMOSOME 7, WHOLE GENOME SHOTGUN SEQUENCE-RELATED"/>
    <property type="match status" value="1"/>
</dbReference>
<reference evidence="1 2" key="1">
    <citation type="submission" date="2017-12" db="EMBL/GenBank/DDBJ databases">
        <title>Gene loss provides genomic basis for host adaptation in cereal stripe rust fungi.</title>
        <authorList>
            <person name="Xia C."/>
        </authorList>
    </citation>
    <scope>NUCLEOTIDE SEQUENCE [LARGE SCALE GENOMIC DNA]</scope>
    <source>
        <strain evidence="1 2">93TX-2</strain>
    </source>
</reference>
<comment type="caution">
    <text evidence="1">The sequence shown here is derived from an EMBL/GenBank/DDBJ whole genome shotgun (WGS) entry which is preliminary data.</text>
</comment>
<dbReference type="EMBL" id="PKSM01000121">
    <property type="protein sequence ID" value="POW10137.1"/>
    <property type="molecule type" value="Genomic_DNA"/>
</dbReference>
<keyword evidence="2" id="KW-1185">Reference proteome</keyword>
<name>A0A2S4VKR1_9BASI</name>
<dbReference type="Proteomes" id="UP000238274">
    <property type="component" value="Unassembled WGS sequence"/>
</dbReference>
<dbReference type="VEuPathDB" id="FungiDB:PSHT_08857"/>
<feature type="non-terminal residue" evidence="1">
    <location>
        <position position="435"/>
    </location>
</feature>
<reference evidence="2" key="2">
    <citation type="journal article" date="2018" name="BMC Genomics">
        <title>Genomic insights into host adaptation between the wheat stripe rust pathogen (Puccinia striiformis f. sp. tritici) and the barley stripe rust pathogen (Puccinia striiformis f. sp. hordei).</title>
        <authorList>
            <person name="Xia C."/>
            <person name="Wang M."/>
            <person name="Yin C."/>
            <person name="Cornejo O.E."/>
            <person name="Hulbert S.H."/>
            <person name="Chen X."/>
        </authorList>
    </citation>
    <scope>NUCLEOTIDE SEQUENCE [LARGE SCALE GENOMIC DNA]</scope>
    <source>
        <strain evidence="2">93TX-2</strain>
    </source>
</reference>
<protein>
    <submittedName>
        <fullName evidence="1">Uncharacterized protein</fullName>
    </submittedName>
</protein>
<dbReference type="PANTHER" id="PTHR33069:SF3">
    <property type="entry name" value="DYNEIN HEAVY CHAIN TAIL DOMAIN-CONTAINING PROTEIN"/>
    <property type="match status" value="1"/>
</dbReference>
<dbReference type="VEuPathDB" id="FungiDB:PSTT_14837"/>
<proteinExistence type="predicted"/>
<evidence type="ECO:0000313" key="2">
    <source>
        <dbReference type="Proteomes" id="UP000238274"/>
    </source>
</evidence>
<organism evidence="1 2">
    <name type="scientific">Puccinia striiformis</name>
    <dbReference type="NCBI Taxonomy" id="27350"/>
    <lineage>
        <taxon>Eukaryota</taxon>
        <taxon>Fungi</taxon>
        <taxon>Dikarya</taxon>
        <taxon>Basidiomycota</taxon>
        <taxon>Pucciniomycotina</taxon>
        <taxon>Pucciniomycetes</taxon>
        <taxon>Pucciniales</taxon>
        <taxon>Pucciniaceae</taxon>
        <taxon>Puccinia</taxon>
    </lineage>
</organism>
<reference evidence="2" key="3">
    <citation type="journal article" date="2018" name="Mol. Plant Microbe Interact.">
        <title>Genome sequence resources for the wheat stripe rust pathogen (Puccinia striiformis f. sp. tritici) and the barley stripe rust pathogen (Puccinia striiformis f. sp. hordei).</title>
        <authorList>
            <person name="Xia C."/>
            <person name="Wang M."/>
            <person name="Yin C."/>
            <person name="Cornejo O.E."/>
            <person name="Hulbert S.H."/>
            <person name="Chen X."/>
        </authorList>
    </citation>
    <scope>NUCLEOTIDE SEQUENCE [LARGE SCALE GENOMIC DNA]</scope>
    <source>
        <strain evidence="2">93TX-2</strain>
    </source>
</reference>
<accession>A0A2S4VKR1</accession>
<evidence type="ECO:0000313" key="1">
    <source>
        <dbReference type="EMBL" id="POW10137.1"/>
    </source>
</evidence>
<feature type="non-terminal residue" evidence="1">
    <location>
        <position position="1"/>
    </location>
</feature>
<sequence length="435" mass="49640">LRSYHRGDLVLDAARLDSMRTSVDELSEATESCLANLSSHPIPSLGRAKVVSLSSDYESWSRDLEQLSLTQESPRPDKRYDHCLQTLKSVVSSTVALTDASPIPDGKHDHHLKALKLFRCLQLRFEIMCLLDRTLESTKSSIVILAHTSPLPDGKQDHHLGPLKSFRCSQIRIKIQTLIEDSDNSLIERFLPKVAKIKQNIKKIVNAAIDQMCTKFENKFKEQDNRINVQRKEITSLKQANTYYVNAQSQWSRVVNELEQFKVAMNEVFGLLRPSDSATPTNVDEKDDVRLVDDKLKITNALVLWLRIECIIESAFKRFVVGFPNSPLFEVVTTRGKPRGMTPLSRVQHFRLTGHRLLAGHAPPGSDDRHSKNAAEKTLARCTPRRRILRVRWLNEHEDTILAHGSPLPDDKHDHRLQNLKSFRCARLYSYIDGF</sequence>
<gene>
    <name evidence="1" type="ORF">PSHT_08857</name>
</gene>